<feature type="compositionally biased region" description="Polar residues" evidence="1">
    <location>
        <begin position="81"/>
        <end position="93"/>
    </location>
</feature>
<feature type="compositionally biased region" description="Basic and acidic residues" evidence="1">
    <location>
        <begin position="71"/>
        <end position="80"/>
    </location>
</feature>
<reference evidence="2 3" key="1">
    <citation type="journal article" date="2022" name="Nat. Plants">
        <title>Genomes of leafy and leafless Platanthera orchids illuminate the evolution of mycoheterotrophy.</title>
        <authorList>
            <person name="Li M.H."/>
            <person name="Liu K.W."/>
            <person name="Li Z."/>
            <person name="Lu H.C."/>
            <person name="Ye Q.L."/>
            <person name="Zhang D."/>
            <person name="Wang J.Y."/>
            <person name="Li Y.F."/>
            <person name="Zhong Z.M."/>
            <person name="Liu X."/>
            <person name="Yu X."/>
            <person name="Liu D.K."/>
            <person name="Tu X.D."/>
            <person name="Liu B."/>
            <person name="Hao Y."/>
            <person name="Liao X.Y."/>
            <person name="Jiang Y.T."/>
            <person name="Sun W.H."/>
            <person name="Chen J."/>
            <person name="Chen Y.Q."/>
            <person name="Ai Y."/>
            <person name="Zhai J.W."/>
            <person name="Wu S.S."/>
            <person name="Zhou Z."/>
            <person name="Hsiao Y.Y."/>
            <person name="Wu W.L."/>
            <person name="Chen Y.Y."/>
            <person name="Lin Y.F."/>
            <person name="Hsu J.L."/>
            <person name="Li C.Y."/>
            <person name="Wang Z.W."/>
            <person name="Zhao X."/>
            <person name="Zhong W.Y."/>
            <person name="Ma X.K."/>
            <person name="Ma L."/>
            <person name="Huang J."/>
            <person name="Chen G.Z."/>
            <person name="Huang M.Z."/>
            <person name="Huang L."/>
            <person name="Peng D.H."/>
            <person name="Luo Y.B."/>
            <person name="Zou S.Q."/>
            <person name="Chen S.P."/>
            <person name="Lan S."/>
            <person name="Tsai W.C."/>
            <person name="Van de Peer Y."/>
            <person name="Liu Z.J."/>
        </authorList>
    </citation>
    <scope>NUCLEOTIDE SEQUENCE [LARGE SCALE GENOMIC DNA]</scope>
    <source>
        <strain evidence="2">Lor287</strain>
    </source>
</reference>
<protein>
    <submittedName>
        <fullName evidence="2">Uncharacterized protein</fullName>
    </submittedName>
</protein>
<dbReference type="EMBL" id="JBBWWQ010000006">
    <property type="protein sequence ID" value="KAK8944834.1"/>
    <property type="molecule type" value="Genomic_DNA"/>
</dbReference>
<gene>
    <name evidence="2" type="ORF">KSP39_PZI007833</name>
</gene>
<evidence type="ECO:0000256" key="1">
    <source>
        <dbReference type="SAM" id="MobiDB-lite"/>
    </source>
</evidence>
<dbReference type="AlphaFoldDB" id="A0AAP0BNE7"/>
<organism evidence="2 3">
    <name type="scientific">Platanthera zijinensis</name>
    <dbReference type="NCBI Taxonomy" id="2320716"/>
    <lineage>
        <taxon>Eukaryota</taxon>
        <taxon>Viridiplantae</taxon>
        <taxon>Streptophyta</taxon>
        <taxon>Embryophyta</taxon>
        <taxon>Tracheophyta</taxon>
        <taxon>Spermatophyta</taxon>
        <taxon>Magnoliopsida</taxon>
        <taxon>Liliopsida</taxon>
        <taxon>Asparagales</taxon>
        <taxon>Orchidaceae</taxon>
        <taxon>Orchidoideae</taxon>
        <taxon>Orchideae</taxon>
        <taxon>Orchidinae</taxon>
        <taxon>Platanthera</taxon>
    </lineage>
</organism>
<comment type="caution">
    <text evidence="2">The sequence shown here is derived from an EMBL/GenBank/DDBJ whole genome shotgun (WGS) entry which is preliminary data.</text>
</comment>
<dbReference type="Proteomes" id="UP001418222">
    <property type="component" value="Unassembled WGS sequence"/>
</dbReference>
<name>A0AAP0BNE7_9ASPA</name>
<proteinExistence type="predicted"/>
<feature type="region of interest" description="Disordered" evidence="1">
    <location>
        <begin position="71"/>
        <end position="104"/>
    </location>
</feature>
<evidence type="ECO:0000313" key="2">
    <source>
        <dbReference type="EMBL" id="KAK8944834.1"/>
    </source>
</evidence>
<sequence>MPSWLKYIFLLSYRRDHIDITNGQNMDSPSENENIVVNTSNINASTSHAHMDPLYDVTTMAYFASDESIHEDQVNNEEAHNPSTDEIETPNSTETRRPKKGRGETTCRHIHLMPPDKVIKMQRNDYGQFMGDGQVQLSSFIGTLIRTVSLFLMSPFSWTHVSNFSKNTTWNLIKVYYFFSHLQLYSQHNLYLLKFMFTDAATI</sequence>
<keyword evidence="3" id="KW-1185">Reference proteome</keyword>
<accession>A0AAP0BNE7</accession>
<evidence type="ECO:0000313" key="3">
    <source>
        <dbReference type="Proteomes" id="UP001418222"/>
    </source>
</evidence>